<feature type="compositionally biased region" description="Basic and acidic residues" evidence="8">
    <location>
        <begin position="128"/>
        <end position="137"/>
    </location>
</feature>
<dbReference type="EMBL" id="CP059274">
    <property type="protein sequence ID" value="QLQ82365.1"/>
    <property type="molecule type" value="Genomic_DNA"/>
</dbReference>
<keyword evidence="6" id="KW-0539">Nucleus</keyword>
<evidence type="ECO:0000256" key="6">
    <source>
        <dbReference type="ARBA" id="ARBA00023242"/>
    </source>
</evidence>
<dbReference type="GO" id="GO:0006310">
    <property type="term" value="P:DNA recombination"/>
    <property type="evidence" value="ECO:0007669"/>
    <property type="project" value="UniProtKB-KW"/>
</dbReference>
<evidence type="ECO:0000313" key="10">
    <source>
        <dbReference type="Proteomes" id="UP000510647"/>
    </source>
</evidence>
<feature type="region of interest" description="Disordered" evidence="8">
    <location>
        <begin position="79"/>
        <end position="148"/>
    </location>
</feature>
<keyword evidence="3" id="KW-0227">DNA damage</keyword>
<organism evidence="9 10">
    <name type="scientific">Torulaspora globosa</name>
    <dbReference type="NCBI Taxonomy" id="48254"/>
    <lineage>
        <taxon>Eukaryota</taxon>
        <taxon>Fungi</taxon>
        <taxon>Dikarya</taxon>
        <taxon>Ascomycota</taxon>
        <taxon>Saccharomycotina</taxon>
        <taxon>Saccharomycetes</taxon>
        <taxon>Saccharomycetales</taxon>
        <taxon>Saccharomycetaceae</taxon>
        <taxon>Torulaspora</taxon>
    </lineage>
</organism>
<dbReference type="GO" id="GO:0006281">
    <property type="term" value="P:DNA repair"/>
    <property type="evidence" value="ECO:0007669"/>
    <property type="project" value="UniProtKB-KW"/>
</dbReference>
<evidence type="ECO:0000256" key="5">
    <source>
        <dbReference type="ARBA" id="ARBA00023204"/>
    </source>
</evidence>
<gene>
    <name evidence="9" type="ORF">HG537_0H01270</name>
</gene>
<dbReference type="GO" id="GO:0006260">
    <property type="term" value="P:DNA replication"/>
    <property type="evidence" value="ECO:0007669"/>
    <property type="project" value="InterPro"/>
</dbReference>
<keyword evidence="4" id="KW-0233">DNA recombination</keyword>
<feature type="compositionally biased region" description="Basic residues" evidence="8">
    <location>
        <begin position="93"/>
        <end position="106"/>
    </location>
</feature>
<protein>
    <recommendedName>
        <fullName evidence="7">Structure-specific endonuclease subunit SLX4</fullName>
    </recommendedName>
</protein>
<accession>A0A7H9I0G7</accession>
<dbReference type="Proteomes" id="UP000510647">
    <property type="component" value="Chromosome 8"/>
</dbReference>
<sequence>MDLRRANRNLQLALDGGDQTESRGDENSLGDVDLVETQVPEVLGFSSSPNEAVFVSTQVQSRLDDVVHEESLRNGLKRFKYDTGEDNGSGRRVATKRRGRSLKRSQQKTLDESKTGLLLKRLSGKQSKVRDMVESQQKRRKLGARSSSQYDTYTAEEWYHIHKKLLDRFPQGEPDTEAFCYLNHSYSERDLWGASQMPPSVEGGISETQVKSGNVAKNHEVKVLTLSQVMCDNDDVDDNSTIPDSTDEISIRIPIDEVDRASTQFYTPRSSPAQEIIDLTQESFKVVKSLISPLKDEGTPLVQVPATRTSTMTHARQLKTCLRMLITKDQISSLKERLSRDFDIVHEEQCIMSDTEDPETVPVYLQYKTKNSTPSISNFATQSAQKLRQSMKAIGLKPCRSKSQMIASLEAASQVLDSSCTEHQQRHLLYENLTKLVYSCPSLLERVYTYQPIPLNDLLARLTELNPFMDHVDEPTIRTWADNHGICLTSSS</sequence>
<feature type="region of interest" description="Disordered" evidence="8">
    <location>
        <begin position="1"/>
        <end position="29"/>
    </location>
</feature>
<dbReference type="Pfam" id="PF09494">
    <property type="entry name" value="Slx4"/>
    <property type="match status" value="1"/>
</dbReference>
<reference evidence="9 10" key="1">
    <citation type="submission" date="2020-06" db="EMBL/GenBank/DDBJ databases">
        <title>The yeast mating-type switching endonuclease HO is a domesticated member of an unorthodox homing genetic element family.</title>
        <authorList>
            <person name="Coughlan A.Y."/>
            <person name="Lombardi L."/>
            <person name="Braun-Galleani S."/>
            <person name="Martos A.R."/>
            <person name="Galeote V."/>
            <person name="Bigey F."/>
            <person name="Dequin S."/>
            <person name="Byrne K.P."/>
            <person name="Wolfe K.H."/>
        </authorList>
    </citation>
    <scope>NUCLEOTIDE SEQUENCE [LARGE SCALE GENOMIC DNA]</scope>
    <source>
        <strain evidence="9 10">CBS2947</strain>
    </source>
</reference>
<evidence type="ECO:0000256" key="3">
    <source>
        <dbReference type="ARBA" id="ARBA00022763"/>
    </source>
</evidence>
<keyword evidence="5" id="KW-0234">DNA repair</keyword>
<keyword evidence="10" id="KW-1185">Reference proteome</keyword>
<name>A0A7H9I0G7_9SACH</name>
<evidence type="ECO:0000256" key="1">
    <source>
        <dbReference type="ARBA" id="ARBA00004123"/>
    </source>
</evidence>
<dbReference type="GO" id="GO:0033557">
    <property type="term" value="C:Slx1-Slx4 complex"/>
    <property type="evidence" value="ECO:0007669"/>
    <property type="project" value="InterPro"/>
</dbReference>
<evidence type="ECO:0000313" key="9">
    <source>
        <dbReference type="EMBL" id="QLQ82365.1"/>
    </source>
</evidence>
<dbReference type="AlphaFoldDB" id="A0A7H9I0G7"/>
<evidence type="ECO:0000256" key="4">
    <source>
        <dbReference type="ARBA" id="ARBA00023172"/>
    </source>
</evidence>
<evidence type="ECO:0000256" key="7">
    <source>
        <dbReference type="ARBA" id="ARBA00029496"/>
    </source>
</evidence>
<evidence type="ECO:0000256" key="8">
    <source>
        <dbReference type="SAM" id="MobiDB-lite"/>
    </source>
</evidence>
<dbReference type="OrthoDB" id="4066789at2759"/>
<dbReference type="InterPro" id="IPR018574">
    <property type="entry name" value="Structure-sp_endonuc_su_Slx4"/>
</dbReference>
<evidence type="ECO:0000256" key="2">
    <source>
        <dbReference type="ARBA" id="ARBA00006661"/>
    </source>
</evidence>
<proteinExistence type="inferred from homology"/>
<comment type="similarity">
    <text evidence="2">Belongs to the SLX4 family.</text>
</comment>
<comment type="subcellular location">
    <subcellularLocation>
        <location evidence="1">Nucleus</location>
    </subcellularLocation>
</comment>